<keyword evidence="4 8" id="KW-0812">Transmembrane</keyword>
<evidence type="ECO:0000256" key="8">
    <source>
        <dbReference type="SAM" id="Phobius"/>
    </source>
</evidence>
<feature type="region of interest" description="Disordered" evidence="7">
    <location>
        <begin position="1"/>
        <end position="42"/>
    </location>
</feature>
<dbReference type="Gene3D" id="1.20.1250.20">
    <property type="entry name" value="MFS general substrate transporter like domains"/>
    <property type="match status" value="2"/>
</dbReference>
<feature type="transmembrane region" description="Helical" evidence="8">
    <location>
        <begin position="66"/>
        <end position="91"/>
    </location>
</feature>
<evidence type="ECO:0000256" key="4">
    <source>
        <dbReference type="ARBA" id="ARBA00022692"/>
    </source>
</evidence>
<dbReference type="PANTHER" id="PTHR43266:SF2">
    <property type="entry name" value="MAJOR FACILITATOR SUPERFAMILY (MFS) PROFILE DOMAIN-CONTAINING PROTEIN"/>
    <property type="match status" value="1"/>
</dbReference>
<dbReference type="Proteomes" id="UP000095751">
    <property type="component" value="Unassembled WGS sequence"/>
</dbReference>
<dbReference type="InterPro" id="IPR036259">
    <property type="entry name" value="MFS_trans_sf"/>
</dbReference>
<dbReference type="GO" id="GO:0005886">
    <property type="term" value="C:plasma membrane"/>
    <property type="evidence" value="ECO:0007669"/>
    <property type="project" value="UniProtKB-SubCell"/>
</dbReference>
<feature type="transmembrane region" description="Helical" evidence="8">
    <location>
        <begin position="207"/>
        <end position="226"/>
    </location>
</feature>
<dbReference type="SUPFAM" id="SSF103473">
    <property type="entry name" value="MFS general substrate transporter"/>
    <property type="match status" value="1"/>
</dbReference>
<keyword evidence="10" id="KW-1185">Reference proteome</keyword>
<keyword evidence="6 8" id="KW-0472">Membrane</keyword>
<evidence type="ECO:0000256" key="3">
    <source>
        <dbReference type="ARBA" id="ARBA00022475"/>
    </source>
</evidence>
<proteinExistence type="predicted"/>
<evidence type="ECO:0000313" key="9">
    <source>
        <dbReference type="EMBL" id="OEU23238.1"/>
    </source>
</evidence>
<reference evidence="9 10" key="1">
    <citation type="submission" date="2016-09" db="EMBL/GenBank/DDBJ databases">
        <title>Extensive genetic diversity and differential bi-allelic expression allows diatom success in the polar Southern Ocean.</title>
        <authorList>
            <consortium name="DOE Joint Genome Institute"/>
            <person name="Mock T."/>
            <person name="Otillar R.P."/>
            <person name="Strauss J."/>
            <person name="Dupont C."/>
            <person name="Frickenhaus S."/>
            <person name="Maumus F."/>
            <person name="Mcmullan M."/>
            <person name="Sanges R."/>
            <person name="Schmutz J."/>
            <person name="Toseland A."/>
            <person name="Valas R."/>
            <person name="Veluchamy A."/>
            <person name="Ward B.J."/>
            <person name="Allen A."/>
            <person name="Barry K."/>
            <person name="Falciatore A."/>
            <person name="Ferrante M."/>
            <person name="Fortunato A.E."/>
            <person name="Gloeckner G."/>
            <person name="Gruber A."/>
            <person name="Hipkin R."/>
            <person name="Janech M."/>
            <person name="Kroth P."/>
            <person name="Leese F."/>
            <person name="Lindquist E."/>
            <person name="Lyon B.R."/>
            <person name="Martin J."/>
            <person name="Mayer C."/>
            <person name="Parker M."/>
            <person name="Quesneville H."/>
            <person name="Raymond J."/>
            <person name="Uhlig C."/>
            <person name="Valentin K.U."/>
            <person name="Worden A.Z."/>
            <person name="Armbrust E.V."/>
            <person name="Bowler C."/>
            <person name="Green B."/>
            <person name="Moulton V."/>
            <person name="Van Oosterhout C."/>
            <person name="Grigoriev I."/>
        </authorList>
    </citation>
    <scope>NUCLEOTIDE SEQUENCE [LARGE SCALE GENOMIC DNA]</scope>
    <source>
        <strain evidence="9 10">CCMP1102</strain>
    </source>
</reference>
<accession>A0A1E7FYM1</accession>
<evidence type="ECO:0000256" key="2">
    <source>
        <dbReference type="ARBA" id="ARBA00022448"/>
    </source>
</evidence>
<evidence type="ECO:0000256" key="5">
    <source>
        <dbReference type="ARBA" id="ARBA00022989"/>
    </source>
</evidence>
<keyword evidence="5 8" id="KW-1133">Transmembrane helix</keyword>
<dbReference type="AlphaFoldDB" id="A0A1E7FYM1"/>
<dbReference type="CDD" id="cd06173">
    <property type="entry name" value="MFS_MefA_like"/>
    <property type="match status" value="1"/>
</dbReference>
<name>A0A1E7FYM1_9STRA</name>
<dbReference type="Pfam" id="PF07690">
    <property type="entry name" value="MFS_1"/>
    <property type="match status" value="1"/>
</dbReference>
<dbReference type="KEGG" id="fcy:FRACYDRAFT_233408"/>
<feature type="transmembrane region" description="Helical" evidence="8">
    <location>
        <begin position="137"/>
        <end position="155"/>
    </location>
</feature>
<feature type="transmembrane region" description="Helical" evidence="8">
    <location>
        <begin position="437"/>
        <end position="458"/>
    </location>
</feature>
<feature type="transmembrane region" description="Helical" evidence="8">
    <location>
        <begin position="568"/>
        <end position="586"/>
    </location>
</feature>
<dbReference type="GO" id="GO:0022857">
    <property type="term" value="F:transmembrane transporter activity"/>
    <property type="evidence" value="ECO:0007669"/>
    <property type="project" value="InterPro"/>
</dbReference>
<protein>
    <submittedName>
        <fullName evidence="9">MFS general substrate transporter</fullName>
    </submittedName>
</protein>
<dbReference type="OrthoDB" id="46230at2759"/>
<comment type="subcellular location">
    <subcellularLocation>
        <location evidence="1">Cell membrane</location>
        <topology evidence="1">Multi-pass membrane protein</topology>
    </subcellularLocation>
</comment>
<keyword evidence="3" id="KW-1003">Cell membrane</keyword>
<organism evidence="9 10">
    <name type="scientific">Fragilariopsis cylindrus CCMP1102</name>
    <dbReference type="NCBI Taxonomy" id="635003"/>
    <lineage>
        <taxon>Eukaryota</taxon>
        <taxon>Sar</taxon>
        <taxon>Stramenopiles</taxon>
        <taxon>Ochrophyta</taxon>
        <taxon>Bacillariophyta</taxon>
        <taxon>Bacillariophyceae</taxon>
        <taxon>Bacillariophycidae</taxon>
        <taxon>Bacillariales</taxon>
        <taxon>Bacillariaceae</taxon>
        <taxon>Fragilariopsis</taxon>
    </lineage>
</organism>
<evidence type="ECO:0000256" key="1">
    <source>
        <dbReference type="ARBA" id="ARBA00004651"/>
    </source>
</evidence>
<dbReference type="PANTHER" id="PTHR43266">
    <property type="entry name" value="MACROLIDE-EFFLUX PROTEIN"/>
    <property type="match status" value="1"/>
</dbReference>
<dbReference type="InParanoid" id="A0A1E7FYM1"/>
<feature type="transmembrane region" description="Helical" evidence="8">
    <location>
        <begin position="470"/>
        <end position="490"/>
    </location>
</feature>
<keyword evidence="2" id="KW-0813">Transport</keyword>
<feature type="transmembrane region" description="Helical" evidence="8">
    <location>
        <begin position="103"/>
        <end position="125"/>
    </location>
</feature>
<gene>
    <name evidence="9" type="ORF">FRACYDRAFT_233408</name>
</gene>
<dbReference type="EMBL" id="KV784353">
    <property type="protein sequence ID" value="OEU23238.1"/>
    <property type="molecule type" value="Genomic_DNA"/>
</dbReference>
<evidence type="ECO:0000256" key="7">
    <source>
        <dbReference type="SAM" id="MobiDB-lite"/>
    </source>
</evidence>
<evidence type="ECO:0000313" key="10">
    <source>
        <dbReference type="Proteomes" id="UP000095751"/>
    </source>
</evidence>
<evidence type="ECO:0000256" key="6">
    <source>
        <dbReference type="ARBA" id="ARBA00023136"/>
    </source>
</evidence>
<sequence length="592" mass="64551">MSSEQLLPVVSKRGRNDDNTEPNNNNNYGAIDKEKENDNNNNDAVACRTTTKITYMGLLSQNKNFLFYWLSFVVNRMGDWLTLLASISLIQDVVGDTASNYNTLISLLMVVKSLPNVIFMPFGGILADKFDRRIVQIWLNIMSASCGILFLYAYYTQSITVLYVSNFLQDSLTGLYTPSENAMVPQLVSDKSENSEELKKATTLTGLTWSLMAAIGSMVGGVLVALFGIEGCFIIDSLTYLLAAILLNFGVQGNFDVTTEPLLVEAQEDDEELDRDQSEYSRSSIQYNVTNELIQLGLFTPSPSVVEEEEKESPQRVRLRSSSLMSALDGNLILGAGCKLNIHLKLDEGIDSDAVSLLSQEDAEDEEAYLLYGGKDGENNNNSPSTNMLVKGFSYAFCEQPLIGSYALLKGSMSLSTAATSVLNVTFSEDVDPQISVLKLGTLFGFVGIGSIIGSILCDTYADLSKPKDLARLCILGFVFIVIGESIMAIFASSSFAMICFSTVVRCIGSSLIWVDSTLLIQKFTPPTLLGRVNSIDTAAALLGDCISNLGGGILMDHYNVSPTNLSWILTGLGFAFVLIWSPLAFKSPTKR</sequence>
<dbReference type="InterPro" id="IPR011701">
    <property type="entry name" value="MFS"/>
</dbReference>